<dbReference type="PROSITE" id="PS50113">
    <property type="entry name" value="PAC"/>
    <property type="match status" value="2"/>
</dbReference>
<evidence type="ECO:0000259" key="22">
    <source>
        <dbReference type="PROSITE" id="PS50109"/>
    </source>
</evidence>
<dbReference type="InterPro" id="IPR036641">
    <property type="entry name" value="HPT_dom_sf"/>
</dbReference>
<organism evidence="28 29">
    <name type="scientific">Parazoarcus communis SWub3 = DSM 12120</name>
    <dbReference type="NCBI Taxonomy" id="1121029"/>
    <lineage>
        <taxon>Bacteria</taxon>
        <taxon>Pseudomonadati</taxon>
        <taxon>Pseudomonadota</taxon>
        <taxon>Betaproteobacteria</taxon>
        <taxon>Rhodocyclales</taxon>
        <taxon>Zoogloeaceae</taxon>
        <taxon>Parazoarcus</taxon>
    </lineage>
</organism>
<dbReference type="SMART" id="SM00304">
    <property type="entry name" value="HAMP"/>
    <property type="match status" value="1"/>
</dbReference>
<keyword evidence="8" id="KW-0547">Nucleotide-binding</keyword>
<dbReference type="InterPro" id="IPR036890">
    <property type="entry name" value="HATPase_C_sf"/>
</dbReference>
<dbReference type="InterPro" id="IPR004358">
    <property type="entry name" value="Sig_transdc_His_kin-like_C"/>
</dbReference>
<dbReference type="Pfam" id="PF08448">
    <property type="entry name" value="PAS_4"/>
    <property type="match status" value="1"/>
</dbReference>
<dbReference type="SMART" id="SM00091">
    <property type="entry name" value="PAS"/>
    <property type="match status" value="3"/>
</dbReference>
<keyword evidence="12" id="KW-0902">Two-component regulatory system</keyword>
<feature type="transmembrane region" description="Helical" evidence="21">
    <location>
        <begin position="59"/>
        <end position="79"/>
    </location>
</feature>
<feature type="coiled-coil region" evidence="20">
    <location>
        <begin position="844"/>
        <end position="871"/>
    </location>
</feature>
<evidence type="ECO:0000256" key="7">
    <source>
        <dbReference type="ARBA" id="ARBA00022692"/>
    </source>
</evidence>
<evidence type="ECO:0000259" key="25">
    <source>
        <dbReference type="PROSITE" id="PS50113"/>
    </source>
</evidence>
<keyword evidence="5 19" id="KW-0597">Phosphoprotein</keyword>
<dbReference type="InterPro" id="IPR001610">
    <property type="entry name" value="PAC"/>
</dbReference>
<comment type="subcellular location">
    <subcellularLocation>
        <location evidence="2">Cell membrane</location>
        <topology evidence="2">Multi-pass membrane protein</topology>
    </subcellularLocation>
</comment>
<accession>A0A323V7Q8</accession>
<dbReference type="PROSITE" id="PS50112">
    <property type="entry name" value="PAS"/>
    <property type="match status" value="1"/>
</dbReference>
<evidence type="ECO:0000259" key="24">
    <source>
        <dbReference type="PROSITE" id="PS50112"/>
    </source>
</evidence>
<dbReference type="FunFam" id="3.30.565.10:FF:000010">
    <property type="entry name" value="Sensor histidine kinase RcsC"/>
    <property type="match status" value="1"/>
</dbReference>
<feature type="domain" description="HPt" evidence="27">
    <location>
        <begin position="1408"/>
        <end position="1503"/>
    </location>
</feature>
<dbReference type="Gene3D" id="1.20.120.160">
    <property type="entry name" value="HPT domain"/>
    <property type="match status" value="1"/>
</dbReference>
<dbReference type="GO" id="GO:0005524">
    <property type="term" value="F:ATP binding"/>
    <property type="evidence" value="ECO:0007669"/>
    <property type="project" value="UniProtKB-KW"/>
</dbReference>
<dbReference type="FunFam" id="1.10.287.130:FF:000002">
    <property type="entry name" value="Two-component osmosensing histidine kinase"/>
    <property type="match status" value="1"/>
</dbReference>
<feature type="modified residue" description="Phosphohistidine" evidence="18">
    <location>
        <position position="1447"/>
    </location>
</feature>
<dbReference type="PROSITE" id="PS50110">
    <property type="entry name" value="RESPONSE_REGULATORY"/>
    <property type="match status" value="2"/>
</dbReference>
<dbReference type="Pfam" id="PF13426">
    <property type="entry name" value="PAS_9"/>
    <property type="match status" value="2"/>
</dbReference>
<evidence type="ECO:0000256" key="18">
    <source>
        <dbReference type="PROSITE-ProRule" id="PRU00110"/>
    </source>
</evidence>
<feature type="transmembrane region" description="Helical" evidence="21">
    <location>
        <begin position="373"/>
        <end position="398"/>
    </location>
</feature>
<dbReference type="CDD" id="cd00130">
    <property type="entry name" value="PAS"/>
    <property type="match status" value="3"/>
</dbReference>
<feature type="domain" description="Response regulatory" evidence="23">
    <location>
        <begin position="1111"/>
        <end position="1232"/>
    </location>
</feature>
<name>A0A323V7Q8_9RHOO</name>
<feature type="domain" description="Histidine kinase" evidence="22">
    <location>
        <begin position="871"/>
        <end position="1092"/>
    </location>
</feature>
<evidence type="ECO:0000256" key="4">
    <source>
        <dbReference type="ARBA" id="ARBA00022475"/>
    </source>
</evidence>
<dbReference type="PROSITE" id="PS50885">
    <property type="entry name" value="HAMP"/>
    <property type="match status" value="1"/>
</dbReference>
<dbReference type="SMART" id="SM00086">
    <property type="entry name" value="PAC"/>
    <property type="match status" value="3"/>
</dbReference>
<dbReference type="SMART" id="SM00073">
    <property type="entry name" value="HPT"/>
    <property type="match status" value="1"/>
</dbReference>
<evidence type="ECO:0000256" key="14">
    <source>
        <dbReference type="ARBA" id="ARBA00058004"/>
    </source>
</evidence>
<dbReference type="EC" id="2.7.13.3" evidence="3"/>
<evidence type="ECO:0000256" key="15">
    <source>
        <dbReference type="ARBA" id="ARBA00064003"/>
    </source>
</evidence>
<evidence type="ECO:0000256" key="2">
    <source>
        <dbReference type="ARBA" id="ARBA00004651"/>
    </source>
</evidence>
<evidence type="ECO:0000256" key="12">
    <source>
        <dbReference type="ARBA" id="ARBA00023012"/>
    </source>
</evidence>
<dbReference type="SMART" id="SM00388">
    <property type="entry name" value="HisKA"/>
    <property type="match status" value="1"/>
</dbReference>
<dbReference type="InterPro" id="IPR011006">
    <property type="entry name" value="CheY-like_superfamily"/>
</dbReference>
<dbReference type="Pfam" id="PF00672">
    <property type="entry name" value="HAMP"/>
    <property type="match status" value="1"/>
</dbReference>
<comment type="subunit">
    <text evidence="15">At low DSF concentrations, interacts with RpfF.</text>
</comment>
<keyword evidence="4" id="KW-1003">Cell membrane</keyword>
<dbReference type="InterPro" id="IPR003661">
    <property type="entry name" value="HisK_dim/P_dom"/>
</dbReference>
<dbReference type="SUPFAM" id="SSF47226">
    <property type="entry name" value="Histidine-containing phosphotransfer domain, HPT domain"/>
    <property type="match status" value="1"/>
</dbReference>
<evidence type="ECO:0000256" key="20">
    <source>
        <dbReference type="SAM" id="Coils"/>
    </source>
</evidence>
<evidence type="ECO:0000259" key="27">
    <source>
        <dbReference type="PROSITE" id="PS50894"/>
    </source>
</evidence>
<evidence type="ECO:0000256" key="21">
    <source>
        <dbReference type="SAM" id="Phobius"/>
    </source>
</evidence>
<dbReference type="CDD" id="cd06225">
    <property type="entry name" value="HAMP"/>
    <property type="match status" value="1"/>
</dbReference>
<dbReference type="Gene3D" id="6.10.340.10">
    <property type="match status" value="1"/>
</dbReference>
<keyword evidence="11 21" id="KW-1133">Transmembrane helix</keyword>
<dbReference type="CDD" id="cd17546">
    <property type="entry name" value="REC_hyHK_CKI1_RcsC-like"/>
    <property type="match status" value="2"/>
</dbReference>
<dbReference type="PRINTS" id="PR00344">
    <property type="entry name" value="BCTRLSENSOR"/>
</dbReference>
<evidence type="ECO:0000256" key="5">
    <source>
        <dbReference type="ARBA" id="ARBA00022553"/>
    </source>
</evidence>
<keyword evidence="10" id="KW-0067">ATP-binding</keyword>
<dbReference type="SMART" id="SM00448">
    <property type="entry name" value="REC"/>
    <property type="match status" value="2"/>
</dbReference>
<dbReference type="InterPro" id="IPR005467">
    <property type="entry name" value="His_kinase_dom"/>
</dbReference>
<keyword evidence="9" id="KW-0418">Kinase</keyword>
<feature type="modified residue" description="4-aspartylphosphate" evidence="19">
    <location>
        <position position="1164"/>
    </location>
</feature>
<dbReference type="NCBIfam" id="TIGR00229">
    <property type="entry name" value="sensory_box"/>
    <property type="match status" value="3"/>
</dbReference>
<dbReference type="Pfam" id="PF01627">
    <property type="entry name" value="Hpt"/>
    <property type="match status" value="1"/>
</dbReference>
<evidence type="ECO:0000256" key="17">
    <source>
        <dbReference type="ARBA" id="ARBA00070152"/>
    </source>
</evidence>
<protein>
    <recommendedName>
        <fullName evidence="16">Sensory/regulatory protein RpfC</fullName>
        <ecNumber evidence="3">2.7.13.3</ecNumber>
    </recommendedName>
    <alternativeName>
        <fullName evidence="17">Virulence sensor protein BvgS</fullName>
    </alternativeName>
</protein>
<feature type="domain" description="PAS" evidence="24">
    <location>
        <begin position="482"/>
        <end position="557"/>
    </location>
</feature>
<feature type="domain" description="PAC" evidence="25">
    <location>
        <begin position="801"/>
        <end position="853"/>
    </location>
</feature>
<keyword evidence="20" id="KW-0175">Coiled coil</keyword>
<dbReference type="SUPFAM" id="SSF55874">
    <property type="entry name" value="ATPase domain of HSP90 chaperone/DNA topoisomerase II/histidine kinase"/>
    <property type="match status" value="1"/>
</dbReference>
<feature type="modified residue" description="4-aspartylphosphate" evidence="19">
    <location>
        <position position="1305"/>
    </location>
</feature>
<feature type="domain" description="PAC" evidence="25">
    <location>
        <begin position="681"/>
        <end position="731"/>
    </location>
</feature>
<dbReference type="SUPFAM" id="SSF47384">
    <property type="entry name" value="Homodimeric domain of signal transducing histidine kinase"/>
    <property type="match status" value="1"/>
</dbReference>
<feature type="domain" description="HAMP" evidence="26">
    <location>
        <begin position="399"/>
        <end position="452"/>
    </location>
</feature>
<dbReference type="SUPFAM" id="SSF55785">
    <property type="entry name" value="PYP-like sensor domain (PAS domain)"/>
    <property type="match status" value="3"/>
</dbReference>
<dbReference type="CDD" id="cd00082">
    <property type="entry name" value="HisKA"/>
    <property type="match status" value="1"/>
</dbReference>
<dbReference type="OrthoDB" id="8552871at2"/>
<evidence type="ECO:0000256" key="1">
    <source>
        <dbReference type="ARBA" id="ARBA00000085"/>
    </source>
</evidence>
<keyword evidence="29" id="KW-1185">Reference proteome</keyword>
<evidence type="ECO:0000256" key="19">
    <source>
        <dbReference type="PROSITE-ProRule" id="PRU00169"/>
    </source>
</evidence>
<keyword evidence="6" id="KW-0808">Transferase</keyword>
<comment type="catalytic activity">
    <reaction evidence="1">
        <text>ATP + protein L-histidine = ADP + protein N-phospho-L-histidine.</text>
        <dbReference type="EC" id="2.7.13.3"/>
    </reaction>
</comment>
<dbReference type="Pfam" id="PF02518">
    <property type="entry name" value="HATPase_c"/>
    <property type="match status" value="1"/>
</dbReference>
<dbReference type="InterPro" id="IPR000700">
    <property type="entry name" value="PAS-assoc_C"/>
</dbReference>
<dbReference type="Pfam" id="PF00512">
    <property type="entry name" value="HisKA"/>
    <property type="match status" value="1"/>
</dbReference>
<evidence type="ECO:0000256" key="6">
    <source>
        <dbReference type="ARBA" id="ARBA00022679"/>
    </source>
</evidence>
<evidence type="ECO:0000256" key="10">
    <source>
        <dbReference type="ARBA" id="ARBA00022840"/>
    </source>
</evidence>
<comment type="caution">
    <text evidence="28">The sequence shown here is derived from an EMBL/GenBank/DDBJ whole genome shotgun (WGS) entry which is preliminary data.</text>
</comment>
<dbReference type="InterPro" id="IPR001789">
    <property type="entry name" value="Sig_transdc_resp-reg_receiver"/>
</dbReference>
<dbReference type="Gene3D" id="3.30.450.20">
    <property type="entry name" value="PAS domain"/>
    <property type="match status" value="5"/>
</dbReference>
<keyword evidence="13 21" id="KW-0472">Membrane</keyword>
<dbReference type="InterPro" id="IPR036097">
    <property type="entry name" value="HisK_dim/P_sf"/>
</dbReference>
<evidence type="ECO:0000256" key="9">
    <source>
        <dbReference type="ARBA" id="ARBA00022777"/>
    </source>
</evidence>
<dbReference type="PANTHER" id="PTHR45339">
    <property type="entry name" value="HYBRID SIGNAL TRANSDUCTION HISTIDINE KINASE J"/>
    <property type="match status" value="1"/>
</dbReference>
<dbReference type="EMBL" id="QKOE01000008">
    <property type="protein sequence ID" value="PZA16198.1"/>
    <property type="molecule type" value="Genomic_DNA"/>
</dbReference>
<evidence type="ECO:0000256" key="11">
    <source>
        <dbReference type="ARBA" id="ARBA00022989"/>
    </source>
</evidence>
<dbReference type="Gene3D" id="3.40.50.2300">
    <property type="match status" value="2"/>
</dbReference>
<dbReference type="CDD" id="cd16922">
    <property type="entry name" value="HATPase_EvgS-ArcB-TorS-like"/>
    <property type="match status" value="1"/>
</dbReference>
<dbReference type="SMART" id="SM00387">
    <property type="entry name" value="HATPase_c"/>
    <property type="match status" value="1"/>
</dbReference>
<dbReference type="GO" id="GO:0005886">
    <property type="term" value="C:plasma membrane"/>
    <property type="evidence" value="ECO:0007669"/>
    <property type="project" value="UniProtKB-SubCell"/>
</dbReference>
<evidence type="ECO:0000256" key="16">
    <source>
        <dbReference type="ARBA" id="ARBA00068150"/>
    </source>
</evidence>
<dbReference type="InterPro" id="IPR035965">
    <property type="entry name" value="PAS-like_dom_sf"/>
</dbReference>
<dbReference type="InterPro" id="IPR003594">
    <property type="entry name" value="HATPase_dom"/>
</dbReference>
<evidence type="ECO:0000256" key="3">
    <source>
        <dbReference type="ARBA" id="ARBA00012438"/>
    </source>
</evidence>
<dbReference type="PANTHER" id="PTHR45339:SF1">
    <property type="entry name" value="HYBRID SIGNAL TRANSDUCTION HISTIDINE KINASE J"/>
    <property type="match status" value="1"/>
</dbReference>
<dbReference type="Gene3D" id="1.10.287.130">
    <property type="match status" value="1"/>
</dbReference>
<dbReference type="InterPro" id="IPR013656">
    <property type="entry name" value="PAS_4"/>
</dbReference>
<sequence>MPSRKQEYGLPILTDDSQRTCRQNRPHPRNAHSGRSVPLGRVVLRLASPSLARGLPLRLSAIVAGCLLAFAAVFAVLVLRPATETLAHEQLRLSAGWIRAQALRDIDAVGSMLDTTLAFARGKHLDVDREHDFVSLTLPLLQGNPRVSAIMIADEDGREVFLIRQGENWRSRVVHAESVGRQASWTQWSASDGQVIGHDLRDSDYDPRNRPWFAGARALSKDGEHGWTAPYLFYTAQQPGMTRYTRWRGADGRMRVLAIDLLLTDLSAFTAAHIIGQHGGTAVLAADGRVLGLPRSPAMLGADRLLAPATGLGVPYLADGYAAWQTTGGTTQAYTFESGGETWVGLFESLPLGAQQLHIGSFARMRDFVPAQLGSLLLLAGLVVLAGLIGLGVAMLLARRITRPLQQLVGRSERIADGDLSSLTPVRAQWQEIAQLAQAQEVMRARLAEHRGELETARLELENKVAARTAELAENRNALADQLLFVQLLIDSIPNPVFFKGADGRFLGCNRAYEAAFGTTRAYLIGKTVLDLDYLPVGDRSAFHQEDMRLIAAVSNEHRETTMPFADGKLHDTLYWVSGFRLGNGHPGGLLGIIVDISAQKAAERQAREAENRLLGILSASPIAVVLNRPDGRMLFANRRASELSRLAHDVFLQRSALEWFADPRDGERLFERLRQGQAVHDEEVPFRVGDGTMLWTRLSMALTEIGGENAVISWIHDITARRQAEREVRRLSRAAEQSPAMLLITSPAGEILYANPKFCATIGQTLDALAGTRPVLLEDDDRVIDLHGELWRDLRNGRTWQKECRLLRPAGGDLWVDASISGLRDDHSEIADCVWVLDDITHRRAVLAELRQARDQAQEATQAKARFLANMSHEIRTPMNAIIGLSHLALGGKPAERERDYLEKIHRAGTSLLGVINDILDFSKIEAGKLRLDHNPFVLEEVLDKLVDIVGQRAQEKGLELILAVEPNVPRRLIGDALRLGQVLINLVGNAIKFTERGEVELRVTCLSHTGDELALQFQIRDTGIGISRAHQDRLFEAFAQADESMTRRFGGTGLGLSISRHLIELMHGHLRVQSAEGAGSTFTFDARFSRSASETPADRSLPDQLQGLRVLVVDDHPAARDVLLDLLARLPFRAEAVASGLEAIERIGRADHGDPFGLVLMDMNMPGLDGLAATRRIKHDRSLSNPPMVVVVTAFGDGEAPVSARAAGADGFLHKPVTASHLVDALQQVFVPASAATPRESHDWASLLRGLSVLVVEDNEINQQVARELLASAQIKVDMAGDGAAALERIARQQPPYDAVLMDLQMPGMDGLEATRRIRAQPELAGLPVIAMTAHAMPEERRQCMDAGMNEHIAKPIDADHLFSVLAALCHRNHPPPANTPAGDNADLPTLPGIRTAAALRRVGGNTALYRRLLRQFTEQYRDTGQRIAAAMQAENAADAERLTHSLRGVAATIGATAVETAAANLERQLRHQLPWERAHQRLEDELAQLLAMLDRLPADRPPDVTASGTPIDDASLSRLLALLQASDGEAVQLFEDRLGDIIARFGETLTEQLRQVISRYDFHPAAILLTSLLESGGETLPSLSGSQP</sequence>
<dbReference type="InterPro" id="IPR000014">
    <property type="entry name" value="PAS"/>
</dbReference>
<keyword evidence="7 21" id="KW-0812">Transmembrane</keyword>
<dbReference type="SUPFAM" id="SSF158472">
    <property type="entry name" value="HAMP domain-like"/>
    <property type="match status" value="1"/>
</dbReference>
<evidence type="ECO:0000259" key="23">
    <source>
        <dbReference type="PROSITE" id="PS50110"/>
    </source>
</evidence>
<evidence type="ECO:0000256" key="13">
    <source>
        <dbReference type="ARBA" id="ARBA00023136"/>
    </source>
</evidence>
<dbReference type="SUPFAM" id="SSF52172">
    <property type="entry name" value="CheY-like"/>
    <property type="match status" value="2"/>
</dbReference>
<feature type="domain" description="Response regulatory" evidence="23">
    <location>
        <begin position="1254"/>
        <end position="1372"/>
    </location>
</feature>
<dbReference type="InterPro" id="IPR008207">
    <property type="entry name" value="Sig_transdc_His_kin_Hpt_dom"/>
</dbReference>
<proteinExistence type="predicted"/>
<dbReference type="Proteomes" id="UP000248259">
    <property type="component" value="Unassembled WGS sequence"/>
</dbReference>
<dbReference type="PROSITE" id="PS50894">
    <property type="entry name" value="HPT"/>
    <property type="match status" value="1"/>
</dbReference>
<evidence type="ECO:0000313" key="28">
    <source>
        <dbReference type="EMBL" id="PZA16198.1"/>
    </source>
</evidence>
<reference evidence="28 29" key="1">
    <citation type="submission" date="2018-06" db="EMBL/GenBank/DDBJ databases">
        <title>Azoarcus communis strain SWub3 genome.</title>
        <authorList>
            <person name="Zorraquino Salvo V."/>
            <person name="Toubiana D."/>
            <person name="Blumwald E."/>
        </authorList>
    </citation>
    <scope>NUCLEOTIDE SEQUENCE [LARGE SCALE GENOMIC DNA]</scope>
    <source>
        <strain evidence="28 29">SWub3</strain>
    </source>
</reference>
<evidence type="ECO:0000259" key="26">
    <source>
        <dbReference type="PROSITE" id="PS50885"/>
    </source>
</evidence>
<dbReference type="InterPro" id="IPR003660">
    <property type="entry name" value="HAMP_dom"/>
</dbReference>
<dbReference type="GO" id="GO:0000155">
    <property type="term" value="F:phosphorelay sensor kinase activity"/>
    <property type="evidence" value="ECO:0007669"/>
    <property type="project" value="InterPro"/>
</dbReference>
<dbReference type="PROSITE" id="PS50109">
    <property type="entry name" value="HIS_KIN"/>
    <property type="match status" value="1"/>
</dbReference>
<evidence type="ECO:0000256" key="8">
    <source>
        <dbReference type="ARBA" id="ARBA00022741"/>
    </source>
</evidence>
<dbReference type="Pfam" id="PF00072">
    <property type="entry name" value="Response_reg"/>
    <property type="match status" value="2"/>
</dbReference>
<dbReference type="Gene3D" id="3.30.565.10">
    <property type="entry name" value="Histidine kinase-like ATPase, C-terminal domain"/>
    <property type="match status" value="1"/>
</dbReference>
<comment type="function">
    <text evidence="14">Member of the two-component regulatory system BvgS/BvgA. Phosphorylates BvgA via a four-step phosphorelay in response to environmental signals.</text>
</comment>
<gene>
    <name evidence="28" type="ORF">DNK49_12855</name>
</gene>
<evidence type="ECO:0000313" key="29">
    <source>
        <dbReference type="Proteomes" id="UP000248259"/>
    </source>
</evidence>